<dbReference type="AlphaFoldDB" id="A0A3N4III8"/>
<sequence length="507" mass="54606">MSPEETPPSAQIPPPTPPSQQLPTTDHAREDTVDGQAADGIVRKDFATAANGPGRPEGNSEDTQKGDAPPRLQPDASTNVSSLSESFSESRSQVESPNSSVNGSPQFQKSVGLPELPTVPTGATSVPQTPSTAGTKRTASGAYKVGSSSLPNSPTEQETLKTAESLNAVTRTPVNPDRIQDLSSALRARLTYALVKVQNGWQSHSLSEVENMCSNQNSPIVLKSPLSPSIRARFRFGEMNLRSPNTQNGTSPAPRRTFAPLEIGPEISSPPQPGKEESMERRNLDILANAGEARGRTYESFWKQHPPSSTRLQSSQGSLHPPQLYRNDSNSSIASSHGEYIQAPPPNTHLTVPSTIPPHAYAPPPPSLRHNDSNMSNMSSVSNYSYTSIVPESPGRQSNNPIITTTTTLDVNDDSKLERDAVESLMFLSSPNGSQSQTSGGVSRRGLLGIAHPSPSSFEEDEEQRRINGIKAKIRRKSEGRDARDGIERVRKMMKVGDMGVRTGVRN</sequence>
<evidence type="ECO:0000313" key="11">
    <source>
        <dbReference type="Proteomes" id="UP000275078"/>
    </source>
</evidence>
<evidence type="ECO:0000256" key="2">
    <source>
        <dbReference type="ARBA" id="ARBA00004496"/>
    </source>
</evidence>
<keyword evidence="6" id="KW-0805">Transcription regulation</keyword>
<dbReference type="PANTHER" id="PTHR28246:SF1">
    <property type="entry name" value="G1-SPECIFIC TRANSCRIPTIONAL REPRESSOR WHI5-RELATED"/>
    <property type="match status" value="1"/>
</dbReference>
<evidence type="ECO:0000256" key="3">
    <source>
        <dbReference type="ARBA" id="ARBA00006922"/>
    </source>
</evidence>
<name>A0A3N4III8_ASCIM</name>
<dbReference type="Pfam" id="PF08528">
    <property type="entry name" value="Whi5"/>
    <property type="match status" value="1"/>
</dbReference>
<keyword evidence="8" id="KW-0539">Nucleus</keyword>
<evidence type="ECO:0000256" key="5">
    <source>
        <dbReference type="ARBA" id="ARBA00022491"/>
    </source>
</evidence>
<dbReference type="InterPro" id="IPR013734">
    <property type="entry name" value="TF_Nrm1/Whi5"/>
</dbReference>
<evidence type="ECO:0000313" key="10">
    <source>
        <dbReference type="EMBL" id="RPA85953.1"/>
    </source>
</evidence>
<dbReference type="STRING" id="1160509.A0A3N4III8"/>
<feature type="compositionally biased region" description="Polar residues" evidence="9">
    <location>
        <begin position="121"/>
        <end position="138"/>
    </location>
</feature>
<feature type="compositionally biased region" description="Low complexity" evidence="9">
    <location>
        <begin position="81"/>
        <end position="96"/>
    </location>
</feature>
<evidence type="ECO:0000256" key="1">
    <source>
        <dbReference type="ARBA" id="ARBA00004123"/>
    </source>
</evidence>
<comment type="subcellular location">
    <subcellularLocation>
        <location evidence="2">Cytoplasm</location>
    </subcellularLocation>
    <subcellularLocation>
        <location evidence="1">Nucleus</location>
    </subcellularLocation>
</comment>
<evidence type="ECO:0000256" key="9">
    <source>
        <dbReference type="SAM" id="MobiDB-lite"/>
    </source>
</evidence>
<comment type="similarity">
    <text evidence="3">Belongs to the WHI5/NRM1 family.</text>
</comment>
<dbReference type="EMBL" id="ML119651">
    <property type="protein sequence ID" value="RPA85953.1"/>
    <property type="molecule type" value="Genomic_DNA"/>
</dbReference>
<evidence type="ECO:0000256" key="8">
    <source>
        <dbReference type="ARBA" id="ARBA00023242"/>
    </source>
</evidence>
<accession>A0A3N4III8</accession>
<protein>
    <submittedName>
        <fullName evidence="10">Uncharacterized protein</fullName>
    </submittedName>
</protein>
<dbReference type="PANTHER" id="PTHR28246">
    <property type="entry name" value="G1-SPECIFIC TRANSCRIPTIONAL REPRESSOR WHI5-RELATED"/>
    <property type="match status" value="1"/>
</dbReference>
<dbReference type="OrthoDB" id="2359117at2759"/>
<feature type="region of interest" description="Disordered" evidence="9">
    <location>
        <begin position="1"/>
        <end position="157"/>
    </location>
</feature>
<feature type="compositionally biased region" description="Polar residues" evidence="9">
    <location>
        <begin position="395"/>
        <end position="409"/>
    </location>
</feature>
<dbReference type="InterPro" id="IPR039198">
    <property type="entry name" value="Srl3/Whi5"/>
</dbReference>
<gene>
    <name evidence="10" type="ORF">BJ508DRAFT_158196</name>
</gene>
<feature type="region of interest" description="Disordered" evidence="9">
    <location>
        <begin position="261"/>
        <end position="280"/>
    </location>
</feature>
<feature type="compositionally biased region" description="Pro residues" evidence="9">
    <location>
        <begin position="10"/>
        <end position="20"/>
    </location>
</feature>
<feature type="compositionally biased region" description="Polar residues" evidence="9">
    <location>
        <begin position="97"/>
        <end position="109"/>
    </location>
</feature>
<feature type="compositionally biased region" description="Polar residues" evidence="9">
    <location>
        <begin position="306"/>
        <end position="318"/>
    </location>
</feature>
<evidence type="ECO:0000256" key="4">
    <source>
        <dbReference type="ARBA" id="ARBA00022490"/>
    </source>
</evidence>
<proteinExistence type="inferred from homology"/>
<feature type="compositionally biased region" description="Low complexity" evidence="9">
    <location>
        <begin position="373"/>
        <end position="388"/>
    </location>
</feature>
<keyword evidence="4" id="KW-0963">Cytoplasm</keyword>
<dbReference type="GO" id="GO:0000082">
    <property type="term" value="P:G1/S transition of mitotic cell cycle"/>
    <property type="evidence" value="ECO:0007669"/>
    <property type="project" value="InterPro"/>
</dbReference>
<keyword evidence="7" id="KW-0804">Transcription</keyword>
<dbReference type="GO" id="GO:0003712">
    <property type="term" value="F:transcription coregulator activity"/>
    <property type="evidence" value="ECO:0007669"/>
    <property type="project" value="TreeGrafter"/>
</dbReference>
<organism evidence="10 11">
    <name type="scientific">Ascobolus immersus RN42</name>
    <dbReference type="NCBI Taxonomy" id="1160509"/>
    <lineage>
        <taxon>Eukaryota</taxon>
        <taxon>Fungi</taxon>
        <taxon>Dikarya</taxon>
        <taxon>Ascomycota</taxon>
        <taxon>Pezizomycotina</taxon>
        <taxon>Pezizomycetes</taxon>
        <taxon>Pezizales</taxon>
        <taxon>Ascobolaceae</taxon>
        <taxon>Ascobolus</taxon>
    </lineage>
</organism>
<feature type="region of interest" description="Disordered" evidence="9">
    <location>
        <begin position="302"/>
        <end position="409"/>
    </location>
</feature>
<reference evidence="10 11" key="1">
    <citation type="journal article" date="2018" name="Nat. Ecol. Evol.">
        <title>Pezizomycetes genomes reveal the molecular basis of ectomycorrhizal truffle lifestyle.</title>
        <authorList>
            <person name="Murat C."/>
            <person name="Payen T."/>
            <person name="Noel B."/>
            <person name="Kuo A."/>
            <person name="Morin E."/>
            <person name="Chen J."/>
            <person name="Kohler A."/>
            <person name="Krizsan K."/>
            <person name="Balestrini R."/>
            <person name="Da Silva C."/>
            <person name="Montanini B."/>
            <person name="Hainaut M."/>
            <person name="Levati E."/>
            <person name="Barry K.W."/>
            <person name="Belfiori B."/>
            <person name="Cichocki N."/>
            <person name="Clum A."/>
            <person name="Dockter R.B."/>
            <person name="Fauchery L."/>
            <person name="Guy J."/>
            <person name="Iotti M."/>
            <person name="Le Tacon F."/>
            <person name="Lindquist E.A."/>
            <person name="Lipzen A."/>
            <person name="Malagnac F."/>
            <person name="Mello A."/>
            <person name="Molinier V."/>
            <person name="Miyauchi S."/>
            <person name="Poulain J."/>
            <person name="Riccioni C."/>
            <person name="Rubini A."/>
            <person name="Sitrit Y."/>
            <person name="Splivallo R."/>
            <person name="Traeger S."/>
            <person name="Wang M."/>
            <person name="Zifcakova L."/>
            <person name="Wipf D."/>
            <person name="Zambonelli A."/>
            <person name="Paolocci F."/>
            <person name="Nowrousian M."/>
            <person name="Ottonello S."/>
            <person name="Baldrian P."/>
            <person name="Spatafora J.W."/>
            <person name="Henrissat B."/>
            <person name="Nagy L.G."/>
            <person name="Aury J.M."/>
            <person name="Wincker P."/>
            <person name="Grigoriev I.V."/>
            <person name="Bonfante P."/>
            <person name="Martin F.M."/>
        </authorList>
    </citation>
    <scope>NUCLEOTIDE SEQUENCE [LARGE SCALE GENOMIC DNA]</scope>
    <source>
        <strain evidence="10 11">RN42</strain>
    </source>
</reference>
<evidence type="ECO:0000256" key="6">
    <source>
        <dbReference type="ARBA" id="ARBA00023015"/>
    </source>
</evidence>
<keyword evidence="11" id="KW-1185">Reference proteome</keyword>
<keyword evidence="5" id="KW-0678">Repressor</keyword>
<feature type="compositionally biased region" description="Polar residues" evidence="9">
    <location>
        <begin position="146"/>
        <end position="157"/>
    </location>
</feature>
<dbReference type="GO" id="GO:0005737">
    <property type="term" value="C:cytoplasm"/>
    <property type="evidence" value="ECO:0007669"/>
    <property type="project" value="UniProtKB-SubCell"/>
</dbReference>
<feature type="compositionally biased region" description="Polar residues" evidence="9">
    <location>
        <begin position="326"/>
        <end position="335"/>
    </location>
</feature>
<dbReference type="Proteomes" id="UP000275078">
    <property type="component" value="Unassembled WGS sequence"/>
</dbReference>
<dbReference type="GO" id="GO:0033309">
    <property type="term" value="C:SBF transcription complex"/>
    <property type="evidence" value="ECO:0007669"/>
    <property type="project" value="TreeGrafter"/>
</dbReference>
<evidence type="ECO:0000256" key="7">
    <source>
        <dbReference type="ARBA" id="ARBA00023163"/>
    </source>
</evidence>